<evidence type="ECO:0000313" key="1">
    <source>
        <dbReference type="EMBL" id="KXA30179.1"/>
    </source>
</evidence>
<comment type="caution">
    <text evidence="1">The sequence shown here is derived from an EMBL/GenBank/DDBJ whole genome shotgun (WGS) entry which is preliminary data.</text>
</comment>
<evidence type="ECO:0000313" key="2">
    <source>
        <dbReference type="Proteomes" id="UP000070174"/>
    </source>
</evidence>
<protein>
    <submittedName>
        <fullName evidence="1">Uncharacterized protein</fullName>
    </submittedName>
</protein>
<accession>A0A133PNL9</accession>
<gene>
    <name evidence="1" type="ORF">HMPREF3229_01012</name>
</gene>
<name>A0A133PNL9_9FIRM</name>
<reference evidence="1 2" key="1">
    <citation type="submission" date="2016-01" db="EMBL/GenBank/DDBJ databases">
        <authorList>
            <person name="Oliw E.H."/>
        </authorList>
    </citation>
    <scope>NUCLEOTIDE SEQUENCE [LARGE SCALE GENOMIC DNA]</scope>
    <source>
        <strain evidence="1 2">CMW7756A</strain>
    </source>
</reference>
<dbReference type="AlphaFoldDB" id="A0A133PNL9"/>
<dbReference type="Proteomes" id="UP000070174">
    <property type="component" value="Unassembled WGS sequence"/>
</dbReference>
<dbReference type="EMBL" id="LRQE01000027">
    <property type="protein sequence ID" value="KXA30179.1"/>
    <property type="molecule type" value="Genomic_DNA"/>
</dbReference>
<sequence>MGWNSVTDFKKICNFSNKWLKIFSNKEPKLKDLMDFSMAEECMELGFSLELGHKFLRKYGKETGKLDKLKEIIDEVNEIDLLGSVIFLRWRYFNHWAYDQSEILKENNINWFILTLNHLYDLAVKNEYLFKGEIKSFILRSDAMSFGLFPDEGQVIGQDIYLDTEGRASIKFYKYKKQMVRDKNFERSDFKIRPEEAYRIFYELKKYFGDKYDPFELIIMDVGSWDAVIENTEGKKYRFNGPLFENQNEDLAYLSFFIRTLLGRMDLFVFDGQAKTDRIKKLTLDYNRVTEIPIDRFIFDKNFDRAIWDYKESIIINREENTIEHNKIIGEECKVYQIFEVEGLIDSIFDNFKEENLFKEVKGNPEEAIGIPDEIRKYKITIDYEKKPQRIIEGDFDKRGLPEDFSEFAEILLESLSFYSFEEILNPKFYEKVRRLKDQYIYCSLSFGSGEKTYYYRTEDDEIEEGDLVLVPVGPDNHEAVAFVDKVEYFYKEDVPFPLEKTKFILEKYNEE</sequence>
<dbReference type="PATRIC" id="fig|54005.3.peg.999"/>
<organism evidence="1">
    <name type="scientific">Peptoniphilus harei</name>
    <dbReference type="NCBI Taxonomy" id="54005"/>
    <lineage>
        <taxon>Bacteria</taxon>
        <taxon>Bacillati</taxon>
        <taxon>Bacillota</taxon>
        <taxon>Tissierellia</taxon>
        <taxon>Tissierellales</taxon>
        <taxon>Peptoniphilaceae</taxon>
        <taxon>Peptoniphilus</taxon>
    </lineage>
</organism>
<proteinExistence type="predicted"/>